<dbReference type="Pfam" id="PF02581">
    <property type="entry name" value="TMP-TENI"/>
    <property type="match status" value="1"/>
</dbReference>
<dbReference type="PANTHER" id="PTHR20857:SF23">
    <property type="entry name" value="THIAMINE BIOSYNTHETIC BIFUNCTIONAL ENZYME"/>
    <property type="match status" value="1"/>
</dbReference>
<dbReference type="InterPro" id="IPR013785">
    <property type="entry name" value="Aldolase_TIM"/>
</dbReference>
<keyword evidence="5" id="KW-1185">Reference proteome</keyword>
<name>V4PCK2_9CAUL</name>
<comment type="pathway">
    <text evidence="1">Cofactor biosynthesis; thiamine diphosphate biosynthesis.</text>
</comment>
<dbReference type="GO" id="GO:0005737">
    <property type="term" value="C:cytoplasm"/>
    <property type="evidence" value="ECO:0007669"/>
    <property type="project" value="TreeGrafter"/>
</dbReference>
<dbReference type="GO" id="GO:0009228">
    <property type="term" value="P:thiamine biosynthetic process"/>
    <property type="evidence" value="ECO:0007669"/>
    <property type="project" value="UniProtKB-KW"/>
</dbReference>
<dbReference type="STRING" id="1121022.GCA_000376105_01048"/>
<dbReference type="eggNOG" id="COG0352">
    <property type="taxonomic scope" value="Bacteria"/>
</dbReference>
<protein>
    <recommendedName>
        <fullName evidence="3">Thiamine phosphate synthase/TenI domain-containing protein</fullName>
    </recommendedName>
</protein>
<dbReference type="EMBL" id="AWGB01000016">
    <property type="protein sequence ID" value="ESQ91632.1"/>
    <property type="molecule type" value="Genomic_DNA"/>
</dbReference>
<evidence type="ECO:0000256" key="1">
    <source>
        <dbReference type="ARBA" id="ARBA00004948"/>
    </source>
</evidence>
<feature type="domain" description="Thiamine phosphate synthase/TenI" evidence="3">
    <location>
        <begin position="66"/>
        <end position="207"/>
    </location>
</feature>
<evidence type="ECO:0000256" key="2">
    <source>
        <dbReference type="ARBA" id="ARBA00022977"/>
    </source>
</evidence>
<sequence length="212" mass="23011">MTYKTRFQYLLDKARDIAQAPSPLKRQLPALFFFTDPKRTPHPEDIAIHMPEGCGVIYRHFGESHAPQRARLLRRIANDNGLTLLIGEDDSLALEVGADGVHLRQQSLIRAGDLHARYPHLTLTAACHDIETLRTLTGDEGLSAVFVSPVFTSRSPSAQGIEALGAKGVRDLTDVANVPVYGLGGISCDNILSLRDTGLSGIGAVEAFSLRT</sequence>
<dbReference type="RefSeq" id="WP_018080715.1">
    <property type="nucleotide sequence ID" value="NZ_AQWM01000002.1"/>
</dbReference>
<comment type="caution">
    <text evidence="4">The sequence shown here is derived from an EMBL/GenBank/DDBJ whole genome shotgun (WGS) entry which is preliminary data.</text>
</comment>
<dbReference type="InterPro" id="IPR036206">
    <property type="entry name" value="ThiamineP_synth_sf"/>
</dbReference>
<dbReference type="Proteomes" id="UP000017837">
    <property type="component" value="Unassembled WGS sequence"/>
</dbReference>
<dbReference type="SUPFAM" id="SSF51391">
    <property type="entry name" value="Thiamin phosphate synthase"/>
    <property type="match status" value="1"/>
</dbReference>
<reference evidence="4 5" key="1">
    <citation type="journal article" date="2014" name="Nature">
        <title>Sequential evolution of bacterial morphology by co-option of a developmental regulator.</title>
        <authorList>
            <person name="Jiang C."/>
            <person name="Brown P.J."/>
            <person name="Ducret A."/>
            <person name="Brun Y.V."/>
        </authorList>
    </citation>
    <scope>NUCLEOTIDE SEQUENCE [LARGE SCALE GENOMIC DNA]</scope>
    <source>
        <strain evidence="4 5">DSM 16100</strain>
    </source>
</reference>
<organism evidence="4 5">
    <name type="scientific">Asticcacaulis benevestitus DSM 16100 = ATCC BAA-896</name>
    <dbReference type="NCBI Taxonomy" id="1121022"/>
    <lineage>
        <taxon>Bacteria</taxon>
        <taxon>Pseudomonadati</taxon>
        <taxon>Pseudomonadota</taxon>
        <taxon>Alphaproteobacteria</taxon>
        <taxon>Caulobacterales</taxon>
        <taxon>Caulobacteraceae</taxon>
        <taxon>Asticcacaulis</taxon>
    </lineage>
</organism>
<dbReference type="PANTHER" id="PTHR20857">
    <property type="entry name" value="THIAMINE-PHOSPHATE PYROPHOSPHORYLASE"/>
    <property type="match status" value="1"/>
</dbReference>
<evidence type="ECO:0000259" key="3">
    <source>
        <dbReference type="Pfam" id="PF02581"/>
    </source>
</evidence>
<dbReference type="PATRIC" id="fig|1121022.4.peg.1994"/>
<keyword evidence="2" id="KW-0784">Thiamine biosynthesis</keyword>
<proteinExistence type="predicted"/>
<evidence type="ECO:0000313" key="5">
    <source>
        <dbReference type="Proteomes" id="UP000017837"/>
    </source>
</evidence>
<accession>V4PCK2</accession>
<gene>
    <name evidence="4" type="ORF">ABENE_09865</name>
</gene>
<evidence type="ECO:0000313" key="4">
    <source>
        <dbReference type="EMBL" id="ESQ91632.1"/>
    </source>
</evidence>
<dbReference type="AlphaFoldDB" id="V4PCK2"/>
<dbReference type="GO" id="GO:0004789">
    <property type="term" value="F:thiamine-phosphate diphosphorylase activity"/>
    <property type="evidence" value="ECO:0007669"/>
    <property type="project" value="TreeGrafter"/>
</dbReference>
<dbReference type="CDD" id="cd00564">
    <property type="entry name" value="TMP_TenI"/>
    <property type="match status" value="1"/>
</dbReference>
<dbReference type="OrthoDB" id="7630333at2"/>
<dbReference type="InterPro" id="IPR022998">
    <property type="entry name" value="ThiamineP_synth_TenI"/>
</dbReference>
<dbReference type="Gene3D" id="3.20.20.70">
    <property type="entry name" value="Aldolase class I"/>
    <property type="match status" value="1"/>
</dbReference>